<evidence type="ECO:0008006" key="3">
    <source>
        <dbReference type="Google" id="ProtNLM"/>
    </source>
</evidence>
<dbReference type="Pfam" id="PF11387">
    <property type="entry name" value="DUF2795"/>
    <property type="match status" value="1"/>
</dbReference>
<evidence type="ECO:0000313" key="2">
    <source>
        <dbReference type="Proteomes" id="UP001239085"/>
    </source>
</evidence>
<dbReference type="EMBL" id="JAUSXK010000001">
    <property type="protein sequence ID" value="MDQ0642819.1"/>
    <property type="molecule type" value="Genomic_DNA"/>
</dbReference>
<name>A0ABU0P831_9MICO</name>
<organism evidence="1 2">
    <name type="scientific">Microbacterium murale</name>
    <dbReference type="NCBI Taxonomy" id="1081040"/>
    <lineage>
        <taxon>Bacteria</taxon>
        <taxon>Bacillati</taxon>
        <taxon>Actinomycetota</taxon>
        <taxon>Actinomycetes</taxon>
        <taxon>Micrococcales</taxon>
        <taxon>Microbacteriaceae</taxon>
        <taxon>Microbacterium</taxon>
    </lineage>
</organism>
<gene>
    <name evidence="1" type="ORF">QFZ46_000979</name>
</gene>
<accession>A0ABU0P831</accession>
<keyword evidence="2" id="KW-1185">Reference proteome</keyword>
<sequence length="75" mass="8168">MRISPEMSQFLADMEYPATKDDLLREATRDGLGPADIALLEGLPEQSYSAGWHIKYRLGARALSGAFTSVEPALA</sequence>
<evidence type="ECO:0000313" key="1">
    <source>
        <dbReference type="EMBL" id="MDQ0642819.1"/>
    </source>
</evidence>
<dbReference type="Proteomes" id="UP001239085">
    <property type="component" value="Unassembled WGS sequence"/>
</dbReference>
<comment type="caution">
    <text evidence="1">The sequence shown here is derived from an EMBL/GenBank/DDBJ whole genome shotgun (WGS) entry which is preliminary data.</text>
</comment>
<protein>
    <recommendedName>
        <fullName evidence="3">DUF2795 domain-containing protein</fullName>
    </recommendedName>
</protein>
<proteinExistence type="predicted"/>
<reference evidence="1 2" key="1">
    <citation type="submission" date="2023-07" db="EMBL/GenBank/DDBJ databases">
        <title>Comparative genomics of wheat-associated soil bacteria to identify genetic determinants of phenazine resistance.</title>
        <authorList>
            <person name="Mouncey N."/>
        </authorList>
    </citation>
    <scope>NUCLEOTIDE SEQUENCE [LARGE SCALE GENOMIC DNA]</scope>
    <source>
        <strain evidence="1 2">W2I7</strain>
    </source>
</reference>
<dbReference type="InterPro" id="IPR021527">
    <property type="entry name" value="DUF2795"/>
</dbReference>
<dbReference type="RefSeq" id="WP_307358939.1">
    <property type="nucleotide sequence ID" value="NZ_JAUSXK010000001.1"/>
</dbReference>